<name>A0A8T2MYE5_9TELE</name>
<evidence type="ECO:0000256" key="1">
    <source>
        <dbReference type="SAM" id="MobiDB-lite"/>
    </source>
</evidence>
<dbReference type="Proteomes" id="UP000824540">
    <property type="component" value="Unassembled WGS sequence"/>
</dbReference>
<dbReference type="EMBL" id="JAFBMS010000237">
    <property type="protein sequence ID" value="KAG9332606.1"/>
    <property type="molecule type" value="Genomic_DNA"/>
</dbReference>
<feature type="region of interest" description="Disordered" evidence="1">
    <location>
        <begin position="73"/>
        <end position="92"/>
    </location>
</feature>
<protein>
    <submittedName>
        <fullName evidence="2">Uncharacterized protein</fullName>
    </submittedName>
</protein>
<feature type="non-terminal residue" evidence="2">
    <location>
        <position position="137"/>
    </location>
</feature>
<comment type="caution">
    <text evidence="2">The sequence shown here is derived from an EMBL/GenBank/DDBJ whole genome shotgun (WGS) entry which is preliminary data.</text>
</comment>
<accession>A0A8T2MYE5</accession>
<keyword evidence="3" id="KW-1185">Reference proteome</keyword>
<sequence>PLVILNLRSLRVQTVVHFLHPRNLQNCRELGPRTSEVRGDQKLYRPLHGLDVMFLQEEERKWVVSSGGECCGHTEIRREDQDRRSSPTTPTPSYLACPISSVSALIKMPPRTTTTHLHRPGQSLHCWACNGLICKSC</sequence>
<dbReference type="AlphaFoldDB" id="A0A8T2MYE5"/>
<proteinExistence type="predicted"/>
<reference evidence="2" key="1">
    <citation type="thesis" date="2021" institute="BYU ScholarsArchive" country="Provo, UT, USA">
        <title>Applications of and Algorithms for Genome Assembly and Genomic Analyses with an Emphasis on Marine Teleosts.</title>
        <authorList>
            <person name="Pickett B.D."/>
        </authorList>
    </citation>
    <scope>NUCLEOTIDE SEQUENCE</scope>
    <source>
        <strain evidence="2">HI-2016</strain>
    </source>
</reference>
<evidence type="ECO:0000313" key="2">
    <source>
        <dbReference type="EMBL" id="KAG9332606.1"/>
    </source>
</evidence>
<evidence type="ECO:0000313" key="3">
    <source>
        <dbReference type="Proteomes" id="UP000824540"/>
    </source>
</evidence>
<gene>
    <name evidence="2" type="ORF">JZ751_014704</name>
</gene>
<feature type="compositionally biased region" description="Basic and acidic residues" evidence="1">
    <location>
        <begin position="73"/>
        <end position="85"/>
    </location>
</feature>
<organism evidence="2 3">
    <name type="scientific">Albula glossodonta</name>
    <name type="common">roundjaw bonefish</name>
    <dbReference type="NCBI Taxonomy" id="121402"/>
    <lineage>
        <taxon>Eukaryota</taxon>
        <taxon>Metazoa</taxon>
        <taxon>Chordata</taxon>
        <taxon>Craniata</taxon>
        <taxon>Vertebrata</taxon>
        <taxon>Euteleostomi</taxon>
        <taxon>Actinopterygii</taxon>
        <taxon>Neopterygii</taxon>
        <taxon>Teleostei</taxon>
        <taxon>Albuliformes</taxon>
        <taxon>Albulidae</taxon>
        <taxon>Albula</taxon>
    </lineage>
</organism>